<evidence type="ECO:0000256" key="1">
    <source>
        <dbReference type="SAM" id="MobiDB-lite"/>
    </source>
</evidence>
<keyword evidence="2" id="KW-0732">Signal</keyword>
<dbReference type="Gene3D" id="1.10.1330.10">
    <property type="entry name" value="Dockerin domain"/>
    <property type="match status" value="1"/>
</dbReference>
<dbReference type="SUPFAM" id="SSF63446">
    <property type="entry name" value="Type I dockerin domain"/>
    <property type="match status" value="1"/>
</dbReference>
<evidence type="ECO:0000313" key="5">
    <source>
        <dbReference type="Proteomes" id="UP000186607"/>
    </source>
</evidence>
<gene>
    <name evidence="4" type="ORF">BOO71_0008974</name>
</gene>
<evidence type="ECO:0000313" key="4">
    <source>
        <dbReference type="EMBL" id="OLV17413.1"/>
    </source>
</evidence>
<feature type="compositionally biased region" description="Low complexity" evidence="1">
    <location>
        <begin position="232"/>
        <end position="244"/>
    </location>
</feature>
<reference evidence="4 5" key="1">
    <citation type="submission" date="2017-01" db="EMBL/GenBank/DDBJ databases">
        <title>Genome Analysis of Deinococcus marmoris KOPRI26562.</title>
        <authorList>
            <person name="Kim J.H."/>
            <person name="Oh H.-M."/>
        </authorList>
    </citation>
    <scope>NUCLEOTIDE SEQUENCE [LARGE SCALE GENOMIC DNA]</scope>
    <source>
        <strain evidence="4 5">KOPRI26562</strain>
    </source>
</reference>
<feature type="domain" description="EF-hand" evidence="3">
    <location>
        <begin position="117"/>
        <end position="152"/>
    </location>
</feature>
<feature type="compositionally biased region" description="Pro residues" evidence="1">
    <location>
        <begin position="221"/>
        <end position="231"/>
    </location>
</feature>
<feature type="chain" id="PRO_5013002030" description="EF-hand domain-containing protein" evidence="2">
    <location>
        <begin position="22"/>
        <end position="264"/>
    </location>
</feature>
<dbReference type="InterPro" id="IPR002048">
    <property type="entry name" value="EF_hand_dom"/>
</dbReference>
<dbReference type="EMBL" id="MSTI01000102">
    <property type="protein sequence ID" value="OLV17413.1"/>
    <property type="molecule type" value="Genomic_DNA"/>
</dbReference>
<dbReference type="PROSITE" id="PS00018">
    <property type="entry name" value="EF_HAND_1"/>
    <property type="match status" value="1"/>
</dbReference>
<feature type="compositionally biased region" description="Basic and acidic residues" evidence="1">
    <location>
        <begin position="184"/>
        <end position="195"/>
    </location>
</feature>
<protein>
    <recommendedName>
        <fullName evidence="3">EF-hand domain-containing protein</fullName>
    </recommendedName>
</protein>
<dbReference type="CDD" id="cd14254">
    <property type="entry name" value="Dockerin_II"/>
    <property type="match status" value="1"/>
</dbReference>
<dbReference type="InterPro" id="IPR018247">
    <property type="entry name" value="EF_Hand_1_Ca_BS"/>
</dbReference>
<dbReference type="AlphaFoldDB" id="A0A1U7NWW2"/>
<comment type="caution">
    <text evidence="4">The sequence shown here is derived from an EMBL/GenBank/DDBJ whole genome shotgun (WGS) entry which is preliminary data.</text>
</comment>
<dbReference type="GO" id="GO:0000272">
    <property type="term" value="P:polysaccharide catabolic process"/>
    <property type="evidence" value="ECO:0007669"/>
    <property type="project" value="InterPro"/>
</dbReference>
<dbReference type="GO" id="GO:0005509">
    <property type="term" value="F:calcium ion binding"/>
    <property type="evidence" value="ECO:0007669"/>
    <property type="project" value="InterPro"/>
</dbReference>
<dbReference type="InterPro" id="IPR036439">
    <property type="entry name" value="Dockerin_dom_sf"/>
</dbReference>
<evidence type="ECO:0000256" key="2">
    <source>
        <dbReference type="SAM" id="SignalP"/>
    </source>
</evidence>
<feature type="region of interest" description="Disordered" evidence="1">
    <location>
        <begin position="174"/>
        <end position="264"/>
    </location>
</feature>
<proteinExistence type="predicted"/>
<dbReference type="STRING" id="249408.BOO71_0008974"/>
<dbReference type="Proteomes" id="UP000186607">
    <property type="component" value="Unassembled WGS sequence"/>
</dbReference>
<feature type="signal peptide" evidence="2">
    <location>
        <begin position="1"/>
        <end position="21"/>
    </location>
</feature>
<evidence type="ECO:0000259" key="3">
    <source>
        <dbReference type="PROSITE" id="PS50222"/>
    </source>
</evidence>
<dbReference type="PROSITE" id="PS50222">
    <property type="entry name" value="EF_HAND_2"/>
    <property type="match status" value="1"/>
</dbReference>
<dbReference type="RefSeq" id="WP_254843183.1">
    <property type="nucleotide sequence ID" value="NZ_MSTI01000102.1"/>
</dbReference>
<sequence>MKRGLTFTALLLGAALGVASAASVKLQPQGDSLTRAVQAALSAISTKELPVTLDSSSGTILTLGGAGTSAALFNPDVAARVVTVGGARRIEFNPAGPLPLLDAVKQELARELGFKDWTAEAARTRLSGADLNGDGRIDLTDLAILMENYGKSSSVGDLNQDRKVDDADLRIFSAQYKATPTPEPKSEEKKTEQKPAEMPGTPATPAVPGTGTTPPTTTPAAPTPAIPPTTPPAETTPKEAAPGTAPRPVPPSPAPPADPAPKQP</sequence>
<feature type="compositionally biased region" description="Low complexity" evidence="1">
    <location>
        <begin position="199"/>
        <end position="220"/>
    </location>
</feature>
<accession>A0A1U7NWW2</accession>
<keyword evidence="5" id="KW-1185">Reference proteome</keyword>
<feature type="compositionally biased region" description="Pro residues" evidence="1">
    <location>
        <begin position="245"/>
        <end position="264"/>
    </location>
</feature>
<name>A0A1U7NWW2_9DEIO</name>
<organism evidence="4 5">
    <name type="scientific">Deinococcus marmoris</name>
    <dbReference type="NCBI Taxonomy" id="249408"/>
    <lineage>
        <taxon>Bacteria</taxon>
        <taxon>Thermotogati</taxon>
        <taxon>Deinococcota</taxon>
        <taxon>Deinococci</taxon>
        <taxon>Deinococcales</taxon>
        <taxon>Deinococcaceae</taxon>
        <taxon>Deinococcus</taxon>
    </lineage>
</organism>